<dbReference type="OrthoDB" id="271226at2759"/>
<keyword evidence="7" id="KW-1185">Reference proteome</keyword>
<dbReference type="GO" id="GO:0030620">
    <property type="term" value="F:U2 snRNA binding"/>
    <property type="evidence" value="ECO:0007669"/>
    <property type="project" value="InterPro"/>
</dbReference>
<evidence type="ECO:0000256" key="2">
    <source>
        <dbReference type="ARBA" id="ARBA00022614"/>
    </source>
</evidence>
<keyword evidence="3" id="KW-0677">Repeat</keyword>
<dbReference type="InterPro" id="IPR001611">
    <property type="entry name" value="Leu-rich_rpt"/>
</dbReference>
<keyword evidence="4" id="KW-0539">Nucleus</keyword>
<proteinExistence type="inferred from homology"/>
<evidence type="ECO:0000313" key="6">
    <source>
        <dbReference type="EMBL" id="VDP89988.1"/>
    </source>
</evidence>
<dbReference type="InterPro" id="IPR032675">
    <property type="entry name" value="LRR_dom_sf"/>
</dbReference>
<protein>
    <submittedName>
        <fullName evidence="8">Leucine Rich repeat-containing domain protein</fullName>
    </submittedName>
</protein>
<accession>A0A183B0I1</accession>
<keyword evidence="2" id="KW-0433">Leucine-rich repeat</keyword>
<dbReference type="PANTHER" id="PTHR10552:SF6">
    <property type="entry name" value="U2 SMALL NUCLEAR RIBONUCLEOPROTEIN A"/>
    <property type="match status" value="1"/>
</dbReference>
<evidence type="ECO:0000256" key="3">
    <source>
        <dbReference type="ARBA" id="ARBA00022737"/>
    </source>
</evidence>
<dbReference type="WBParaSite" id="ECPE_0001275201-mRNA-1">
    <property type="protein sequence ID" value="ECPE_0001275201-mRNA-1"/>
    <property type="gene ID" value="ECPE_0001275201"/>
</dbReference>
<dbReference type="PANTHER" id="PTHR10552">
    <property type="entry name" value="U2 SMALL NUCLEAR RIBONUCLEOPROTEIN A"/>
    <property type="match status" value="1"/>
</dbReference>
<sequence>MSPTRLINCQSLEQLNLANNNLTTVALLGLRPDRLTYESIEVLDHLTNASLDKQEHLIRRAHPVLLGLRSLRSLILSGNPRIFASINLTLDGKHWVRARQRNENTELLHSIPDSDHLTRQGIFPLTLNELHLAYCSITQMAGLTTLPVLHTINLAHNHIVDMASLSMLRFSSMLRTLNLMENPITEQNNYRSHLICLFPHLTTLDERPVDVKEKVGDLAHSFPLFSWIRQK</sequence>
<gene>
    <name evidence="6" type="ORF">ECPE_LOCUS12716</name>
</gene>
<evidence type="ECO:0000313" key="7">
    <source>
        <dbReference type="Proteomes" id="UP000272942"/>
    </source>
</evidence>
<dbReference type="Proteomes" id="UP000272942">
    <property type="component" value="Unassembled WGS sequence"/>
</dbReference>
<reference evidence="8" key="1">
    <citation type="submission" date="2016-06" db="UniProtKB">
        <authorList>
            <consortium name="WormBaseParasite"/>
        </authorList>
    </citation>
    <scope>IDENTIFICATION</scope>
</reference>
<comment type="subcellular location">
    <subcellularLocation>
        <location evidence="1">Nucleus</location>
    </subcellularLocation>
</comment>
<evidence type="ECO:0000256" key="5">
    <source>
        <dbReference type="ARBA" id="ARBA00024196"/>
    </source>
</evidence>
<dbReference type="InterPro" id="IPR044640">
    <property type="entry name" value="RU2A"/>
</dbReference>
<evidence type="ECO:0000313" key="8">
    <source>
        <dbReference type="WBParaSite" id="ECPE_0001275201-mRNA-1"/>
    </source>
</evidence>
<comment type="similarity">
    <text evidence="5">Belongs to the U2 small nuclear ribonucleoprotein A family.</text>
</comment>
<dbReference type="EMBL" id="UZAN01053464">
    <property type="protein sequence ID" value="VDP89988.1"/>
    <property type="molecule type" value="Genomic_DNA"/>
</dbReference>
<organism evidence="8">
    <name type="scientific">Echinostoma caproni</name>
    <dbReference type="NCBI Taxonomy" id="27848"/>
    <lineage>
        <taxon>Eukaryota</taxon>
        <taxon>Metazoa</taxon>
        <taxon>Spiralia</taxon>
        <taxon>Lophotrochozoa</taxon>
        <taxon>Platyhelminthes</taxon>
        <taxon>Trematoda</taxon>
        <taxon>Digenea</taxon>
        <taxon>Plagiorchiida</taxon>
        <taxon>Echinostomata</taxon>
        <taxon>Echinostomatoidea</taxon>
        <taxon>Echinostomatidae</taxon>
        <taxon>Echinostoma</taxon>
    </lineage>
</organism>
<dbReference type="GO" id="GO:0005634">
    <property type="term" value="C:nucleus"/>
    <property type="evidence" value="ECO:0007669"/>
    <property type="project" value="UniProtKB-SubCell"/>
</dbReference>
<reference evidence="6 7" key="2">
    <citation type="submission" date="2018-11" db="EMBL/GenBank/DDBJ databases">
        <authorList>
            <consortium name="Pathogen Informatics"/>
        </authorList>
    </citation>
    <scope>NUCLEOTIDE SEQUENCE [LARGE SCALE GENOMIC DNA]</scope>
    <source>
        <strain evidence="6 7">Egypt</strain>
    </source>
</reference>
<dbReference type="SUPFAM" id="SSF52058">
    <property type="entry name" value="L domain-like"/>
    <property type="match status" value="1"/>
</dbReference>
<dbReference type="Pfam" id="PF14580">
    <property type="entry name" value="LRR_9"/>
    <property type="match status" value="1"/>
</dbReference>
<evidence type="ECO:0000256" key="1">
    <source>
        <dbReference type="ARBA" id="ARBA00004123"/>
    </source>
</evidence>
<dbReference type="Gene3D" id="3.80.10.10">
    <property type="entry name" value="Ribonuclease Inhibitor"/>
    <property type="match status" value="1"/>
</dbReference>
<dbReference type="AlphaFoldDB" id="A0A183B0I1"/>
<evidence type="ECO:0000256" key="4">
    <source>
        <dbReference type="ARBA" id="ARBA00023242"/>
    </source>
</evidence>
<dbReference type="GO" id="GO:0000398">
    <property type="term" value="P:mRNA splicing, via spliceosome"/>
    <property type="evidence" value="ECO:0007669"/>
    <property type="project" value="InterPro"/>
</dbReference>
<dbReference type="Pfam" id="PF13516">
    <property type="entry name" value="LRR_6"/>
    <property type="match status" value="1"/>
</dbReference>
<name>A0A183B0I1_9TREM</name>
<dbReference type="PROSITE" id="PS51450">
    <property type="entry name" value="LRR"/>
    <property type="match status" value="2"/>
</dbReference>